<dbReference type="GO" id="GO:0006014">
    <property type="term" value="P:D-ribose metabolic process"/>
    <property type="evidence" value="ECO:0007669"/>
    <property type="project" value="TreeGrafter"/>
</dbReference>
<reference evidence="8 9" key="1">
    <citation type="submission" date="2024-03" db="EMBL/GenBank/DDBJ databases">
        <title>The genome assembly and annotation of the cricket Gryllus longicercus Weissman &amp; Gray.</title>
        <authorList>
            <person name="Szrajer S."/>
            <person name="Gray D."/>
            <person name="Ylla G."/>
        </authorList>
    </citation>
    <scope>NUCLEOTIDE SEQUENCE [LARGE SCALE GENOMIC DNA]</scope>
    <source>
        <strain evidence="8">DAG 2021-001</strain>
        <tissue evidence="8">Whole body minus gut</tissue>
    </source>
</reference>
<dbReference type="GO" id="GO:0004751">
    <property type="term" value="F:ribose-5-phosphate isomerase activity"/>
    <property type="evidence" value="ECO:0007669"/>
    <property type="project" value="UniProtKB-EC"/>
</dbReference>
<dbReference type="Gene3D" id="3.40.50.1360">
    <property type="match status" value="1"/>
</dbReference>
<dbReference type="EC" id="5.3.1.6" evidence="4"/>
<evidence type="ECO:0000256" key="2">
    <source>
        <dbReference type="ARBA" id="ARBA00004988"/>
    </source>
</evidence>
<evidence type="ECO:0000256" key="5">
    <source>
        <dbReference type="ARBA" id="ARBA00023235"/>
    </source>
</evidence>
<dbReference type="EMBL" id="JAZDUA010000755">
    <property type="protein sequence ID" value="KAK7789445.1"/>
    <property type="molecule type" value="Genomic_DNA"/>
</dbReference>
<comment type="pathway">
    <text evidence="2">Carbohydrate degradation; pentose phosphate pathway; D-ribose 5-phosphate from D-ribulose 5-phosphate (non-oxidative stage): step 1/1.</text>
</comment>
<dbReference type="Pfam" id="PF06026">
    <property type="entry name" value="Rib_5-P_isom_A"/>
    <property type="match status" value="1"/>
</dbReference>
<dbReference type="NCBIfam" id="TIGR00021">
    <property type="entry name" value="rpiA"/>
    <property type="match status" value="1"/>
</dbReference>
<evidence type="ECO:0000256" key="4">
    <source>
        <dbReference type="ARBA" id="ARBA00011959"/>
    </source>
</evidence>
<proteinExistence type="inferred from homology"/>
<comment type="caution">
    <text evidence="8">The sequence shown here is derived from an EMBL/GenBank/DDBJ whole genome shotgun (WGS) entry which is preliminary data.</text>
</comment>
<dbReference type="Proteomes" id="UP001378592">
    <property type="component" value="Unassembled WGS sequence"/>
</dbReference>
<dbReference type="CDD" id="cd01398">
    <property type="entry name" value="RPI_A"/>
    <property type="match status" value="1"/>
</dbReference>
<keyword evidence="5" id="KW-0413">Isomerase</keyword>
<evidence type="ECO:0000313" key="9">
    <source>
        <dbReference type="Proteomes" id="UP001378592"/>
    </source>
</evidence>
<dbReference type="SUPFAM" id="SSF75445">
    <property type="entry name" value="D-ribose-5-phosphate isomerase (RpiA), lid domain"/>
    <property type="match status" value="1"/>
</dbReference>
<dbReference type="HAMAP" id="MF_00170">
    <property type="entry name" value="Rib_5P_isom_A"/>
    <property type="match status" value="1"/>
</dbReference>
<dbReference type="InterPro" id="IPR004788">
    <property type="entry name" value="Ribose5P_isomerase_type_A"/>
</dbReference>
<evidence type="ECO:0000313" key="8">
    <source>
        <dbReference type="EMBL" id="KAK7790361.1"/>
    </source>
</evidence>
<evidence type="ECO:0000256" key="1">
    <source>
        <dbReference type="ARBA" id="ARBA00001713"/>
    </source>
</evidence>
<evidence type="ECO:0000313" key="7">
    <source>
        <dbReference type="EMBL" id="KAK7789445.1"/>
    </source>
</evidence>
<comment type="similarity">
    <text evidence="3">Belongs to the ribose 5-phosphate isomerase family.</text>
</comment>
<evidence type="ECO:0000256" key="6">
    <source>
        <dbReference type="ARBA" id="ARBA00029734"/>
    </source>
</evidence>
<dbReference type="GO" id="GO:0005737">
    <property type="term" value="C:cytoplasm"/>
    <property type="evidence" value="ECO:0007669"/>
    <property type="project" value="TreeGrafter"/>
</dbReference>
<organism evidence="8 9">
    <name type="scientific">Gryllus longicercus</name>
    <dbReference type="NCBI Taxonomy" id="2509291"/>
    <lineage>
        <taxon>Eukaryota</taxon>
        <taxon>Metazoa</taxon>
        <taxon>Ecdysozoa</taxon>
        <taxon>Arthropoda</taxon>
        <taxon>Hexapoda</taxon>
        <taxon>Insecta</taxon>
        <taxon>Pterygota</taxon>
        <taxon>Neoptera</taxon>
        <taxon>Polyneoptera</taxon>
        <taxon>Orthoptera</taxon>
        <taxon>Ensifera</taxon>
        <taxon>Gryllidea</taxon>
        <taxon>Grylloidea</taxon>
        <taxon>Gryllidae</taxon>
        <taxon>Gryllinae</taxon>
        <taxon>Gryllus</taxon>
    </lineage>
</organism>
<gene>
    <name evidence="8" type="ORF">R5R35_003857</name>
    <name evidence="7" type="ORF">R5R35_005375</name>
</gene>
<dbReference type="EMBL" id="JAZDUA010000638">
    <property type="protein sequence ID" value="KAK7790361.1"/>
    <property type="molecule type" value="Genomic_DNA"/>
</dbReference>
<evidence type="ECO:0000256" key="3">
    <source>
        <dbReference type="ARBA" id="ARBA00008088"/>
    </source>
</evidence>
<dbReference type="InterPro" id="IPR037171">
    <property type="entry name" value="NagB/RpiA_transferase-like"/>
</dbReference>
<keyword evidence="9" id="KW-1185">Reference proteome</keyword>
<dbReference type="PANTHER" id="PTHR11934">
    <property type="entry name" value="RIBOSE-5-PHOSPHATE ISOMERASE"/>
    <property type="match status" value="1"/>
</dbReference>
<dbReference type="SUPFAM" id="SSF100950">
    <property type="entry name" value="NagB/RpiA/CoA transferase-like"/>
    <property type="match status" value="1"/>
</dbReference>
<dbReference type="FunFam" id="3.30.70.260:FF:000018">
    <property type="entry name" value="Ribose-5-phosphate isomerase A"/>
    <property type="match status" value="1"/>
</dbReference>
<dbReference type="FunFam" id="3.40.50.1360:FF:000001">
    <property type="entry name" value="Ribose-5-phosphate isomerase A"/>
    <property type="match status" value="1"/>
</dbReference>
<dbReference type="NCBIfam" id="NF001924">
    <property type="entry name" value="PRK00702.1"/>
    <property type="match status" value="1"/>
</dbReference>
<name>A0AAN9V2H1_9ORTH</name>
<sequence length="235" mass="25624">MGSVDAAKKAAAVKAVDEYVKNNFVLGIGSGSTIVYAVERLAERVKLENLSIVCVPTSFQARQLIIQHNLILSDLERNPKLDCAIDGADEVDAKLTLIKGGGGCLTQEKIVASCAKQLIIVCDFMKDSKALGEKYKKGVPIEVIPMAFVPVQRKIEEDLGGKAELRMAKQKAGPVVTDNGNFILDWIFPEKSYDWESTNTKIKMIPGVVETGLFVNMTHKVFYGMADGSVKEKSV</sequence>
<dbReference type="GO" id="GO:0009052">
    <property type="term" value="P:pentose-phosphate shunt, non-oxidative branch"/>
    <property type="evidence" value="ECO:0007669"/>
    <property type="project" value="InterPro"/>
</dbReference>
<protein>
    <recommendedName>
        <fullName evidence="4">ribose-5-phosphate isomerase</fullName>
        <ecNumber evidence="4">5.3.1.6</ecNumber>
    </recommendedName>
    <alternativeName>
        <fullName evidence="6">Phosphoriboisomerase</fullName>
    </alternativeName>
</protein>
<dbReference type="PANTHER" id="PTHR11934:SF0">
    <property type="entry name" value="RIBOSE-5-PHOSPHATE ISOMERASE"/>
    <property type="match status" value="1"/>
</dbReference>
<dbReference type="InterPro" id="IPR020672">
    <property type="entry name" value="Ribose5P_isomerase_typA_subgr"/>
</dbReference>
<dbReference type="AlphaFoldDB" id="A0AAN9V2H1"/>
<dbReference type="Gene3D" id="3.30.70.260">
    <property type="match status" value="1"/>
</dbReference>
<accession>A0AAN9V2H1</accession>
<comment type="catalytic activity">
    <reaction evidence="1">
        <text>aldehydo-D-ribose 5-phosphate = D-ribulose 5-phosphate</text>
        <dbReference type="Rhea" id="RHEA:14657"/>
        <dbReference type="ChEBI" id="CHEBI:58121"/>
        <dbReference type="ChEBI" id="CHEBI:58273"/>
        <dbReference type="EC" id="5.3.1.6"/>
    </reaction>
</comment>